<dbReference type="Pfam" id="PF12937">
    <property type="entry name" value="F-box-like"/>
    <property type="match status" value="1"/>
</dbReference>
<gene>
    <name evidence="14" type="ORF">PISL3812_06003</name>
</gene>
<dbReference type="InterPro" id="IPR015943">
    <property type="entry name" value="WD40/YVTN_repeat-like_dom_sf"/>
</dbReference>
<organism evidence="14 15">
    <name type="scientific">Talaromyces islandicus</name>
    <name type="common">Penicillium islandicum</name>
    <dbReference type="NCBI Taxonomy" id="28573"/>
    <lineage>
        <taxon>Eukaryota</taxon>
        <taxon>Fungi</taxon>
        <taxon>Dikarya</taxon>
        <taxon>Ascomycota</taxon>
        <taxon>Pezizomycotina</taxon>
        <taxon>Eurotiomycetes</taxon>
        <taxon>Eurotiomycetidae</taxon>
        <taxon>Eurotiales</taxon>
        <taxon>Trichocomaceae</taxon>
        <taxon>Talaromyces</taxon>
        <taxon>Talaromyces sect. Islandici</taxon>
    </lineage>
</organism>
<dbReference type="InterPro" id="IPR036047">
    <property type="entry name" value="F-box-like_dom_sf"/>
</dbReference>
<protein>
    <recommendedName>
        <fullName evidence="5">Probable E3 ubiquitin ligase complex SCF subunit sconB</fullName>
    </recommendedName>
    <alternativeName>
        <fullName evidence="10">Sulfur controller B</fullName>
    </alternativeName>
    <alternativeName>
        <fullName evidence="9">Sulfur metabolite repression control protein B</fullName>
    </alternativeName>
</protein>
<evidence type="ECO:0000256" key="8">
    <source>
        <dbReference type="ARBA" id="ARBA00022786"/>
    </source>
</evidence>
<dbReference type="EMBL" id="CVMT01000005">
    <property type="protein sequence ID" value="CRG88968.1"/>
    <property type="molecule type" value="Genomic_DNA"/>
</dbReference>
<evidence type="ECO:0000313" key="15">
    <source>
        <dbReference type="Proteomes" id="UP000054383"/>
    </source>
</evidence>
<sequence>MAARYTPPRSLSQHRASLRDSNSNNESPIPRSVPVPLDNMPPRIFSGAADLASTSHPKPLPTPSKSGSPLPANLFPSAPASPPTPAPSPTPHHNLSGWRPPEEEDGDVGNNLLLKAQIHFSSLGTAQRQKFLVDILNLCDNQQLSFVSSVIGPRLRKDPFQAFPNEICLRVLSFIDDPRTLARASQVSKRWHELLNDDITWKHLCDRHAYAYRRVSDDEREFVDPFHNRRFSSLSSESQPFGWRRRSTSSGSDTIDVMSTADDHMESSWPMSPVHRHRVQPSSYRIHFKQKYMVESAWNKGGRCSLRHVTPDQGVVTSLHLTPKYIVVALDNAKIHVYDTHGGRQRTLHGHVMGVWAMVPWDDLLVSGGCDREVRVWNMATGACTHLLRGHTSTVRCLKMSDKNTAISGSRDTTLRIWDLVTGNCRAVLVGHQASVRCLGIHGDLVVSGSYDTMARVWSISEGRCLRTLTGHFSQIYAIAFDGRRIATGSLDTSVRIWDPNTGQCQAVLQGHTSLVGQLQMRGDTLVTGGSDGSVRVWSLTRMAPIHRLAAHDNSVTSLQFDSTRIVSGGSDGRVKVWSLKTGQLLRELSTPAEAVWRVAFEEEKAVIMASRAGRTVMEVWSFAPPAEDLFDDNVLLESASSTPGLGPTKDNNNEDATNRQPPPSSEPPPDISLSDSHDGAMSDSSGSCDEARPGCRNCGIYGKECPGYRPAIVFSDETSNNSNSNSNNGNNKNNNDAANPRKFKSLARDRRFTDAAYSSARADSDEYALVPRPRWLAESSMEDRALCYFFDQYTIPETPTGAPGVLESIPPLYVLCRENEVAGHPSSCLRWAVDAAALSSFAHEANDQDLALKAREKYGMALQSLQGTLSSPVEKVQDGTLAAILLLILFEDINGERTTLQSSHTAGLELFVRLHKHRRLDGKYSRCLFNFAYTQLQIQILGLGGRPRFDLQSLIELFDSSDPLQSLMTTVTKLSQLIVDAPALLTNPPLDSPVPSTEALFNYLSYARSLDTELSHWCRSVPEQWLPRIVYSTTGESIITYASISTGSLWNFYRSARIILQGVIDNIGSKLEAFGETPSSMDDFMVIDAENNHNINISPGNSALENSTPYEIVQNMIVDICRSIPFTLGDVDSSGNPLNNNKPNNADSETIRASSGPNHSTRLRAIEGYELLWPFWHILTCHFSTPKQRGQAKEALARLDTDLGIKLASKLVAFADI</sequence>
<evidence type="ECO:0000256" key="11">
    <source>
        <dbReference type="PROSITE-ProRule" id="PRU00221"/>
    </source>
</evidence>
<feature type="region of interest" description="Disordered" evidence="12">
    <location>
        <begin position="1"/>
        <end position="108"/>
    </location>
</feature>
<comment type="function">
    <text evidence="1">Component of the SCF(sconB) E3 ubiquitin ligase complex involved in the regulation of sulfur metabolite repression, probably by mediating the inactivation or degradation of the metR transcription factor.</text>
</comment>
<comment type="similarity">
    <text evidence="3">Belongs to the WD repeat MET30/SCONB/SCON-2 family.</text>
</comment>
<evidence type="ECO:0000256" key="1">
    <source>
        <dbReference type="ARBA" id="ARBA00002730"/>
    </source>
</evidence>
<evidence type="ECO:0000256" key="9">
    <source>
        <dbReference type="ARBA" id="ARBA00030034"/>
    </source>
</evidence>
<comment type="pathway">
    <text evidence="2">Protein modification; protein ubiquitination.</text>
</comment>
<dbReference type="OMA" id="FAHEAND"/>
<dbReference type="CDD" id="cd00200">
    <property type="entry name" value="WD40"/>
    <property type="match status" value="1"/>
</dbReference>
<evidence type="ECO:0000256" key="4">
    <source>
        <dbReference type="ARBA" id="ARBA00011725"/>
    </source>
</evidence>
<feature type="compositionally biased region" description="Polar residues" evidence="12">
    <location>
        <begin position="1147"/>
        <end position="1160"/>
    </location>
</feature>
<feature type="compositionally biased region" description="Pro residues" evidence="12">
    <location>
        <begin position="79"/>
        <end position="90"/>
    </location>
</feature>
<dbReference type="Gene3D" id="1.20.1280.50">
    <property type="match status" value="1"/>
</dbReference>
<dbReference type="InterPro" id="IPR001810">
    <property type="entry name" value="F-box_dom"/>
</dbReference>
<dbReference type="SMART" id="SM00256">
    <property type="entry name" value="FBOX"/>
    <property type="match status" value="1"/>
</dbReference>
<dbReference type="PANTHER" id="PTHR19872">
    <property type="entry name" value="UBIQUITIN LIGASE SPECIFICITY FACTOR/HREP PROTEIN"/>
    <property type="match status" value="1"/>
</dbReference>
<dbReference type="PRINTS" id="PR00320">
    <property type="entry name" value="GPROTEINBRPT"/>
</dbReference>
<dbReference type="SUPFAM" id="SSF50978">
    <property type="entry name" value="WD40 repeat-like"/>
    <property type="match status" value="1"/>
</dbReference>
<evidence type="ECO:0000256" key="5">
    <source>
        <dbReference type="ARBA" id="ARBA00015819"/>
    </source>
</evidence>
<keyword evidence="8" id="KW-0833">Ubl conjugation pathway</keyword>
<dbReference type="Proteomes" id="UP000054383">
    <property type="component" value="Unassembled WGS sequence"/>
</dbReference>
<keyword evidence="6 11" id="KW-0853">WD repeat</keyword>
<feature type="region of interest" description="Disordered" evidence="12">
    <location>
        <begin position="717"/>
        <end position="746"/>
    </location>
</feature>
<feature type="region of interest" description="Disordered" evidence="12">
    <location>
        <begin position="1133"/>
        <end position="1160"/>
    </location>
</feature>
<dbReference type="STRING" id="28573.A0A0U1M091"/>
<feature type="repeat" description="WD" evidence="11">
    <location>
        <begin position="348"/>
        <end position="387"/>
    </location>
</feature>
<evidence type="ECO:0000256" key="6">
    <source>
        <dbReference type="ARBA" id="ARBA00022574"/>
    </source>
</evidence>
<evidence type="ECO:0000256" key="7">
    <source>
        <dbReference type="ARBA" id="ARBA00022737"/>
    </source>
</evidence>
<feature type="compositionally biased region" description="Polar residues" evidence="12">
    <location>
        <begin position="9"/>
        <end position="27"/>
    </location>
</feature>
<evidence type="ECO:0000259" key="13">
    <source>
        <dbReference type="PROSITE" id="PS50181"/>
    </source>
</evidence>
<evidence type="ECO:0000256" key="10">
    <source>
        <dbReference type="ARBA" id="ARBA00032113"/>
    </source>
</evidence>
<dbReference type="InterPro" id="IPR021858">
    <property type="entry name" value="Fun_TF"/>
</dbReference>
<dbReference type="PROSITE" id="PS50082">
    <property type="entry name" value="WD_REPEATS_2"/>
    <property type="match status" value="6"/>
</dbReference>
<feature type="compositionally biased region" description="Pro residues" evidence="12">
    <location>
        <begin position="661"/>
        <end position="671"/>
    </location>
</feature>
<dbReference type="InterPro" id="IPR019775">
    <property type="entry name" value="WD40_repeat_CS"/>
</dbReference>
<feature type="repeat" description="WD" evidence="11">
    <location>
        <begin position="469"/>
        <end position="508"/>
    </location>
</feature>
<feature type="compositionally biased region" description="Low complexity" evidence="12">
    <location>
        <begin position="720"/>
        <end position="736"/>
    </location>
</feature>
<proteinExistence type="inferred from homology"/>
<feature type="repeat" description="WD" evidence="11">
    <location>
        <begin position="429"/>
        <end position="468"/>
    </location>
</feature>
<evidence type="ECO:0000313" key="14">
    <source>
        <dbReference type="EMBL" id="CRG88968.1"/>
    </source>
</evidence>
<dbReference type="InterPro" id="IPR020472">
    <property type="entry name" value="WD40_PAC1"/>
</dbReference>
<evidence type="ECO:0000256" key="3">
    <source>
        <dbReference type="ARBA" id="ARBA00007968"/>
    </source>
</evidence>
<dbReference type="InterPro" id="IPR036322">
    <property type="entry name" value="WD40_repeat_dom_sf"/>
</dbReference>
<reference evidence="14 15" key="1">
    <citation type="submission" date="2015-04" db="EMBL/GenBank/DDBJ databases">
        <authorList>
            <person name="Syromyatnikov M.Y."/>
            <person name="Popov V.N."/>
        </authorList>
    </citation>
    <scope>NUCLEOTIDE SEQUENCE [LARGE SCALE GENOMIC DNA]</scope>
    <source>
        <strain evidence="14">WF-38-12</strain>
    </source>
</reference>
<feature type="repeat" description="WD" evidence="11">
    <location>
        <begin position="388"/>
        <end position="428"/>
    </location>
</feature>
<dbReference type="PROSITE" id="PS50294">
    <property type="entry name" value="WD_REPEATS_REGION"/>
    <property type="match status" value="5"/>
</dbReference>
<dbReference type="InterPro" id="IPR051075">
    <property type="entry name" value="SCF_subunit_WD-repeat"/>
</dbReference>
<feature type="region of interest" description="Disordered" evidence="12">
    <location>
        <begin position="638"/>
        <end position="692"/>
    </location>
</feature>
<dbReference type="PROSITE" id="PS00678">
    <property type="entry name" value="WD_REPEATS_1"/>
    <property type="match status" value="2"/>
</dbReference>
<dbReference type="PROSITE" id="PS50181">
    <property type="entry name" value="FBOX"/>
    <property type="match status" value="1"/>
</dbReference>
<comment type="subunit">
    <text evidence="4">Component of the SCF(sconB) E3 ubiquitin ligase complex.</text>
</comment>
<keyword evidence="15" id="KW-1185">Reference proteome</keyword>
<dbReference type="SUPFAM" id="SSF81383">
    <property type="entry name" value="F-box domain"/>
    <property type="match status" value="1"/>
</dbReference>
<dbReference type="PANTHER" id="PTHR19872:SF9">
    <property type="entry name" value="UBIQUITIN-BINDING SDF UBIQUITIN LIGASE COMPLEX SUBUNIT"/>
    <property type="match status" value="1"/>
</dbReference>
<dbReference type="Pfam" id="PF11951">
    <property type="entry name" value="Fungal_trans_2"/>
    <property type="match status" value="1"/>
</dbReference>
<dbReference type="Gene3D" id="2.130.10.10">
    <property type="entry name" value="YVTN repeat-like/Quinoprotein amine dehydrogenase"/>
    <property type="match status" value="1"/>
</dbReference>
<name>A0A0U1M091_TALIS</name>
<feature type="repeat" description="WD" evidence="11">
    <location>
        <begin position="549"/>
        <end position="588"/>
    </location>
</feature>
<dbReference type="SMART" id="SM00320">
    <property type="entry name" value="WD40"/>
    <property type="match status" value="8"/>
</dbReference>
<keyword evidence="7" id="KW-0677">Repeat</keyword>
<feature type="repeat" description="WD" evidence="11">
    <location>
        <begin position="509"/>
        <end position="548"/>
    </location>
</feature>
<evidence type="ECO:0000256" key="12">
    <source>
        <dbReference type="SAM" id="MobiDB-lite"/>
    </source>
</evidence>
<accession>A0A0U1M091</accession>
<dbReference type="InterPro" id="IPR001680">
    <property type="entry name" value="WD40_rpt"/>
</dbReference>
<evidence type="ECO:0000256" key="2">
    <source>
        <dbReference type="ARBA" id="ARBA00004906"/>
    </source>
</evidence>
<feature type="domain" description="F-box" evidence="13">
    <location>
        <begin position="157"/>
        <end position="204"/>
    </location>
</feature>
<dbReference type="OrthoDB" id="190105at2759"/>
<dbReference type="AlphaFoldDB" id="A0A0U1M091"/>
<dbReference type="Pfam" id="PF00400">
    <property type="entry name" value="WD40"/>
    <property type="match status" value="6"/>
</dbReference>
<feature type="compositionally biased region" description="Low complexity" evidence="12">
    <location>
        <begin position="1137"/>
        <end position="1146"/>
    </location>
</feature>